<name>A0A8A4Z9S1_9MICO</name>
<proteinExistence type="inferred from homology"/>
<dbReference type="EMBL" id="CP071868">
    <property type="protein sequence ID" value="QTE28171.1"/>
    <property type="molecule type" value="Genomic_DNA"/>
</dbReference>
<evidence type="ECO:0000259" key="6">
    <source>
        <dbReference type="Pfam" id="PF00149"/>
    </source>
</evidence>
<evidence type="ECO:0000256" key="5">
    <source>
        <dbReference type="SAM" id="MobiDB-lite"/>
    </source>
</evidence>
<evidence type="ECO:0000313" key="7">
    <source>
        <dbReference type="EMBL" id="QTE28171.1"/>
    </source>
</evidence>
<dbReference type="PANTHER" id="PTHR42988">
    <property type="entry name" value="PHOSPHOHYDROLASE"/>
    <property type="match status" value="1"/>
</dbReference>
<keyword evidence="2" id="KW-0378">Hydrolase</keyword>
<keyword evidence="8" id="KW-1185">Reference proteome</keyword>
<sequence>MTSPAHEPAARSTAERTLAPAAPGALGWRDLEPAPGETHHGSPPRAGGRVLAALVHLSDLHLCDAESPARQEHLDHLGDPGGPYAPRLGRIGTYRPQEILTVQVAVAALRSVHRLDSAPLTGAPLDALVVTGDLTDNAQRNELRWYTELLAGRAVTPRSGDPARSSWVGAPSTVWRPYFWHPDGSPDAGPADLPTLRYGYPQVPGLVEAARAAVRSPGAPVPWYSVHGNHDALLQGTVAPDGALHRLAIGSARVVGLGPRQTPLVALEAAAPQGPARYALDPAAPRERVVADPERALLGAGEFDATHASRGAGQHGPGRVAGAGNAWACDVGQVRLIAIDTVNPHGGWQGSLDETQLQWLAERLDEANDRYVVVASHHPSWTLTNAFAPPGAPRRVLADEVLALLLDHPGVLAWVAGHVHAHSRLWHPAPDRDGGLLEVTTSSLIDWPQQFRVLELVREPGGTIAVASTVVDHRGGPGPGGGAIEEQDTLASLSRTLAANDYRARDDPRLLAAAAGRPSDRNAVWRMPDPFP</sequence>
<dbReference type="Gene3D" id="3.30.750.180">
    <property type="entry name" value="GpdQ, beta-strand dimerisation domain"/>
    <property type="match status" value="1"/>
</dbReference>
<gene>
    <name evidence="7" type="ORF">J4E96_12305</name>
</gene>
<dbReference type="InterPro" id="IPR050884">
    <property type="entry name" value="CNP_phosphodiesterase-III"/>
</dbReference>
<feature type="region of interest" description="Disordered" evidence="5">
    <location>
        <begin position="25"/>
        <end position="47"/>
    </location>
</feature>
<dbReference type="PANTHER" id="PTHR42988:SF2">
    <property type="entry name" value="CYCLIC NUCLEOTIDE PHOSPHODIESTERASE CBUA0032-RELATED"/>
    <property type="match status" value="1"/>
</dbReference>
<reference evidence="7" key="1">
    <citation type="submission" date="2021-03" db="EMBL/GenBank/DDBJ databases">
        <title>Pengzhenrongella sicca gen. nov., sp. nov., a new member of suborder Micrococcineae isolated from High-Arctic tundra soil.</title>
        <authorList>
            <person name="Peng F."/>
        </authorList>
    </citation>
    <scope>NUCLEOTIDE SEQUENCE</scope>
    <source>
        <strain evidence="7">LRZ-2</strain>
    </source>
</reference>
<dbReference type="InterPro" id="IPR029052">
    <property type="entry name" value="Metallo-depent_PP-like"/>
</dbReference>
<dbReference type="Pfam" id="PF00149">
    <property type="entry name" value="Metallophos"/>
    <property type="match status" value="1"/>
</dbReference>
<comment type="similarity">
    <text evidence="4">Belongs to the cyclic nucleotide phosphodiesterase class-III family.</text>
</comment>
<dbReference type="GO" id="GO:0046872">
    <property type="term" value="F:metal ion binding"/>
    <property type="evidence" value="ECO:0007669"/>
    <property type="project" value="UniProtKB-KW"/>
</dbReference>
<dbReference type="GO" id="GO:0016787">
    <property type="term" value="F:hydrolase activity"/>
    <property type="evidence" value="ECO:0007669"/>
    <property type="project" value="UniProtKB-KW"/>
</dbReference>
<dbReference type="InterPro" id="IPR042281">
    <property type="entry name" value="GpdQ_beta-strand"/>
</dbReference>
<feature type="domain" description="Calcineurin-like phosphoesterase" evidence="6">
    <location>
        <begin position="338"/>
        <end position="421"/>
    </location>
</feature>
<dbReference type="InterPro" id="IPR004843">
    <property type="entry name" value="Calcineurin-like_PHP"/>
</dbReference>
<evidence type="ECO:0000256" key="2">
    <source>
        <dbReference type="ARBA" id="ARBA00022801"/>
    </source>
</evidence>
<keyword evidence="3" id="KW-0408">Iron</keyword>
<evidence type="ECO:0000256" key="1">
    <source>
        <dbReference type="ARBA" id="ARBA00022723"/>
    </source>
</evidence>
<protein>
    <submittedName>
        <fullName evidence="7">Metallophosphoesterase</fullName>
    </submittedName>
</protein>
<evidence type="ECO:0000256" key="4">
    <source>
        <dbReference type="ARBA" id="ARBA00025742"/>
    </source>
</evidence>
<evidence type="ECO:0000256" key="3">
    <source>
        <dbReference type="ARBA" id="ARBA00023004"/>
    </source>
</evidence>
<dbReference type="Proteomes" id="UP000663937">
    <property type="component" value="Chromosome"/>
</dbReference>
<accession>A0A8A4Z9S1</accession>
<dbReference type="KEGG" id="psic:J4E96_12305"/>
<dbReference type="SUPFAM" id="SSF56300">
    <property type="entry name" value="Metallo-dependent phosphatases"/>
    <property type="match status" value="1"/>
</dbReference>
<evidence type="ECO:0000313" key="8">
    <source>
        <dbReference type="Proteomes" id="UP000663937"/>
    </source>
</evidence>
<feature type="compositionally biased region" description="Basic and acidic residues" evidence="5">
    <location>
        <begin position="29"/>
        <end position="40"/>
    </location>
</feature>
<dbReference type="AlphaFoldDB" id="A0A8A4Z9S1"/>
<dbReference type="RefSeq" id="WP_227422399.1">
    <property type="nucleotide sequence ID" value="NZ_CP071868.1"/>
</dbReference>
<organism evidence="7 8">
    <name type="scientific">Pengzhenrongella sicca</name>
    <dbReference type="NCBI Taxonomy" id="2819238"/>
    <lineage>
        <taxon>Bacteria</taxon>
        <taxon>Bacillati</taxon>
        <taxon>Actinomycetota</taxon>
        <taxon>Actinomycetes</taxon>
        <taxon>Micrococcales</taxon>
        <taxon>Pengzhenrongella</taxon>
    </lineage>
</organism>
<keyword evidence="1" id="KW-0479">Metal-binding</keyword>